<keyword evidence="2 4" id="KW-0238">DNA-binding</keyword>
<sequence>MQAQATSVEIAQAARRLFVAKGWAATTVREVAREAGVSVPTVYSAYGNKTGLVQAIVDAADLSADAPRMLAELEDAAGDPPRQLAAMAGYDRRLFERAADVIALVREAARTEPDLATTYTDARRRADDTRIQVFTSWPEGTLREDLTTSVDIYAALCTIDVFTTLTTERGWSPDRVETWWTTTLSRELLA</sequence>
<evidence type="ECO:0000256" key="4">
    <source>
        <dbReference type="PROSITE-ProRule" id="PRU00335"/>
    </source>
</evidence>
<evidence type="ECO:0000256" key="3">
    <source>
        <dbReference type="ARBA" id="ARBA00023163"/>
    </source>
</evidence>
<keyword evidence="7" id="KW-1185">Reference proteome</keyword>
<keyword evidence="3" id="KW-0804">Transcription</keyword>
<organism evidence="6 7">
    <name type="scientific">Nocardia rhizosphaerihabitans</name>
    <dbReference type="NCBI Taxonomy" id="1691570"/>
    <lineage>
        <taxon>Bacteria</taxon>
        <taxon>Bacillati</taxon>
        <taxon>Actinomycetota</taxon>
        <taxon>Actinomycetes</taxon>
        <taxon>Mycobacteriales</taxon>
        <taxon>Nocardiaceae</taxon>
        <taxon>Nocardia</taxon>
    </lineage>
</organism>
<keyword evidence="1" id="KW-0805">Transcription regulation</keyword>
<dbReference type="PRINTS" id="PR00455">
    <property type="entry name" value="HTHTETR"/>
</dbReference>
<evidence type="ECO:0000259" key="5">
    <source>
        <dbReference type="PROSITE" id="PS50977"/>
    </source>
</evidence>
<protein>
    <submittedName>
        <fullName evidence="6">TetR family transcriptional regulator</fullName>
    </submittedName>
</protein>
<gene>
    <name evidence="6" type="ORF">GCM10011610_52970</name>
</gene>
<dbReference type="InterPro" id="IPR050109">
    <property type="entry name" value="HTH-type_TetR-like_transc_reg"/>
</dbReference>
<evidence type="ECO:0000256" key="2">
    <source>
        <dbReference type="ARBA" id="ARBA00023125"/>
    </source>
</evidence>
<dbReference type="SUPFAM" id="SSF46689">
    <property type="entry name" value="Homeodomain-like"/>
    <property type="match status" value="1"/>
</dbReference>
<feature type="DNA-binding region" description="H-T-H motif" evidence="4">
    <location>
        <begin position="27"/>
        <end position="46"/>
    </location>
</feature>
<evidence type="ECO:0000313" key="7">
    <source>
        <dbReference type="Proteomes" id="UP000658127"/>
    </source>
</evidence>
<dbReference type="Pfam" id="PF00440">
    <property type="entry name" value="TetR_N"/>
    <property type="match status" value="1"/>
</dbReference>
<accession>A0ABQ2KSJ7</accession>
<dbReference type="Gene3D" id="1.10.357.10">
    <property type="entry name" value="Tetracycline Repressor, domain 2"/>
    <property type="match status" value="1"/>
</dbReference>
<reference evidence="7" key="1">
    <citation type="journal article" date="2019" name="Int. J. Syst. Evol. Microbiol.">
        <title>The Global Catalogue of Microorganisms (GCM) 10K type strain sequencing project: providing services to taxonomists for standard genome sequencing and annotation.</title>
        <authorList>
            <consortium name="The Broad Institute Genomics Platform"/>
            <consortium name="The Broad Institute Genome Sequencing Center for Infectious Disease"/>
            <person name="Wu L."/>
            <person name="Ma J."/>
        </authorList>
    </citation>
    <scope>NUCLEOTIDE SEQUENCE [LARGE SCALE GENOMIC DNA]</scope>
    <source>
        <strain evidence="7">CGMCC 4.7329</strain>
    </source>
</reference>
<dbReference type="Proteomes" id="UP000658127">
    <property type="component" value="Unassembled WGS sequence"/>
</dbReference>
<proteinExistence type="predicted"/>
<dbReference type="InterPro" id="IPR009057">
    <property type="entry name" value="Homeodomain-like_sf"/>
</dbReference>
<evidence type="ECO:0000313" key="6">
    <source>
        <dbReference type="EMBL" id="GGN92042.1"/>
    </source>
</evidence>
<feature type="domain" description="HTH tetR-type" evidence="5">
    <location>
        <begin position="4"/>
        <end position="64"/>
    </location>
</feature>
<dbReference type="PROSITE" id="PS50977">
    <property type="entry name" value="HTH_TETR_2"/>
    <property type="match status" value="1"/>
</dbReference>
<evidence type="ECO:0000256" key="1">
    <source>
        <dbReference type="ARBA" id="ARBA00023015"/>
    </source>
</evidence>
<name>A0ABQ2KSJ7_9NOCA</name>
<dbReference type="EMBL" id="BMNE01000006">
    <property type="protein sequence ID" value="GGN92042.1"/>
    <property type="molecule type" value="Genomic_DNA"/>
</dbReference>
<comment type="caution">
    <text evidence="6">The sequence shown here is derived from an EMBL/GenBank/DDBJ whole genome shotgun (WGS) entry which is preliminary data.</text>
</comment>
<dbReference type="PANTHER" id="PTHR30055">
    <property type="entry name" value="HTH-TYPE TRANSCRIPTIONAL REGULATOR RUTR"/>
    <property type="match status" value="1"/>
</dbReference>
<dbReference type="InterPro" id="IPR001647">
    <property type="entry name" value="HTH_TetR"/>
</dbReference>
<dbReference type="PANTHER" id="PTHR30055:SF234">
    <property type="entry name" value="HTH-TYPE TRANSCRIPTIONAL REGULATOR BETI"/>
    <property type="match status" value="1"/>
</dbReference>
<dbReference type="RefSeq" id="WP_229740128.1">
    <property type="nucleotide sequence ID" value="NZ_BMNE01000006.1"/>
</dbReference>